<evidence type="ECO:0000313" key="3">
    <source>
        <dbReference type="Proteomes" id="UP000479132"/>
    </source>
</evidence>
<dbReference type="CDD" id="cd07302">
    <property type="entry name" value="CHD"/>
    <property type="match status" value="1"/>
</dbReference>
<dbReference type="InterPro" id="IPR001054">
    <property type="entry name" value="A/G_cyclase"/>
</dbReference>
<dbReference type="Pfam" id="PF18134">
    <property type="entry name" value="AGS_C"/>
    <property type="match status" value="1"/>
</dbReference>
<proteinExistence type="predicted"/>
<reference evidence="2 3" key="1">
    <citation type="submission" date="2020-02" db="EMBL/GenBank/DDBJ databases">
        <title>Aliifodinibius halophilus 2W32, complete genome.</title>
        <authorList>
            <person name="Li Y."/>
            <person name="Wu S."/>
        </authorList>
    </citation>
    <scope>NUCLEOTIDE SEQUENCE [LARGE SCALE GENOMIC DNA]</scope>
    <source>
        <strain evidence="2 3">2W32</strain>
    </source>
</reference>
<dbReference type="PROSITE" id="PS50125">
    <property type="entry name" value="GUANYLATE_CYCLASE_2"/>
    <property type="match status" value="1"/>
</dbReference>
<dbReference type="Pfam" id="PF00211">
    <property type="entry name" value="Guanylate_cyc"/>
    <property type="match status" value="1"/>
</dbReference>
<dbReference type="InterPro" id="IPR029787">
    <property type="entry name" value="Nucleotide_cyclase"/>
</dbReference>
<dbReference type="EMBL" id="JAALLS010000023">
    <property type="protein sequence ID" value="NGP89698.1"/>
    <property type="molecule type" value="Genomic_DNA"/>
</dbReference>
<evidence type="ECO:0000259" key="1">
    <source>
        <dbReference type="PROSITE" id="PS50125"/>
    </source>
</evidence>
<dbReference type="RefSeq" id="WP_165270714.1">
    <property type="nucleotide sequence ID" value="NZ_JAALLS010000023.1"/>
</dbReference>
<dbReference type="InterPro" id="IPR040511">
    <property type="entry name" value="AGS_C"/>
</dbReference>
<accession>A0A6M1T0T1</accession>
<feature type="domain" description="Guanylate cyclase" evidence="1">
    <location>
        <begin position="86"/>
        <end position="192"/>
    </location>
</feature>
<dbReference type="SUPFAM" id="SSF55073">
    <property type="entry name" value="Nucleotide cyclase"/>
    <property type="match status" value="1"/>
</dbReference>
<dbReference type="GO" id="GO:0009190">
    <property type="term" value="P:cyclic nucleotide biosynthetic process"/>
    <property type="evidence" value="ECO:0007669"/>
    <property type="project" value="InterPro"/>
</dbReference>
<keyword evidence="3" id="KW-1185">Reference proteome</keyword>
<gene>
    <name evidence="2" type="ORF">G3569_15175</name>
</gene>
<comment type="caution">
    <text evidence="2">The sequence shown here is derived from an EMBL/GenBank/DDBJ whole genome shotgun (WGS) entry which is preliminary data.</text>
</comment>
<sequence>MKYTDFTSRLENAFESYYQQASNNFSVQKSVAEAKNKHSNIVEQYELQRLFRPLYGKEGVGEPSIGDHPDFEHLRDSKEIEHNSITTLFMDIVSSTRLGLLYSPQEVYQIKNAFIRASIELIKAFDGHVHRIMGDAVMAYFGGKNTSDYNDIINALNCSAVIRYFVEKVVAPNLETKGFEDSFGIRIGLDYGKESDVIWSAYGFPGIDEVTATSFYVDVASKLQHSAGSNQIMIGKSLKKEIDFPEDLLDVKQVTRNGKKKPEPYLKPNLTNSNGDPINYNQYLLSWKKYLAYSPIGHYDHSFFNETDNSIELNADISKTENGIITNDYKFTSRVLSSDSWIRFNVNLSKGFVTPYTVKFKVENHGLEAYKAGKLKDSDGSDYQNHEKVYTVENNSKTEINHWEGLEYRGLHYMFVEITTALGVKHKAQCGVYID</sequence>
<name>A0A6M1T0T1_9BACT</name>
<organism evidence="2 3">
    <name type="scientific">Fodinibius halophilus</name>
    <dbReference type="NCBI Taxonomy" id="1736908"/>
    <lineage>
        <taxon>Bacteria</taxon>
        <taxon>Pseudomonadati</taxon>
        <taxon>Balneolota</taxon>
        <taxon>Balneolia</taxon>
        <taxon>Balneolales</taxon>
        <taxon>Balneolaceae</taxon>
        <taxon>Fodinibius</taxon>
    </lineage>
</organism>
<dbReference type="Proteomes" id="UP000479132">
    <property type="component" value="Unassembled WGS sequence"/>
</dbReference>
<evidence type="ECO:0000313" key="2">
    <source>
        <dbReference type="EMBL" id="NGP89698.1"/>
    </source>
</evidence>
<dbReference type="GO" id="GO:0004016">
    <property type="term" value="F:adenylate cyclase activity"/>
    <property type="evidence" value="ECO:0007669"/>
    <property type="project" value="UniProtKB-ARBA"/>
</dbReference>
<dbReference type="SMART" id="SM00044">
    <property type="entry name" value="CYCc"/>
    <property type="match status" value="1"/>
</dbReference>
<dbReference type="AlphaFoldDB" id="A0A6M1T0T1"/>
<dbReference type="Gene3D" id="3.30.70.1230">
    <property type="entry name" value="Nucleotide cyclase"/>
    <property type="match status" value="1"/>
</dbReference>
<dbReference type="GO" id="GO:0035556">
    <property type="term" value="P:intracellular signal transduction"/>
    <property type="evidence" value="ECO:0007669"/>
    <property type="project" value="InterPro"/>
</dbReference>
<protein>
    <submittedName>
        <fullName evidence="2">Adenylate/guanylate cyclase domain-containing protein</fullName>
    </submittedName>
</protein>